<dbReference type="EMBL" id="QFXE01000008">
    <property type="protein sequence ID" value="RDH86629.1"/>
    <property type="molecule type" value="Genomic_DNA"/>
</dbReference>
<evidence type="ECO:0008006" key="5">
    <source>
        <dbReference type="Google" id="ProtNLM"/>
    </source>
</evidence>
<keyword evidence="4" id="KW-1185">Reference proteome</keyword>
<proteinExistence type="predicted"/>
<evidence type="ECO:0000256" key="1">
    <source>
        <dbReference type="SAM" id="MobiDB-lite"/>
    </source>
</evidence>
<dbReference type="Proteomes" id="UP000254771">
    <property type="component" value="Unassembled WGS sequence"/>
</dbReference>
<comment type="caution">
    <text evidence="3">The sequence shown here is derived from an EMBL/GenBank/DDBJ whole genome shotgun (WGS) entry which is preliminary data.</text>
</comment>
<accession>A0A370DQG6</accession>
<evidence type="ECO:0000313" key="4">
    <source>
        <dbReference type="Proteomes" id="UP000254771"/>
    </source>
</evidence>
<feature type="chain" id="PRO_5017067073" description="DUF3106 domain-containing protein" evidence="2">
    <location>
        <begin position="24"/>
        <end position="277"/>
    </location>
</feature>
<feature type="region of interest" description="Disordered" evidence="1">
    <location>
        <begin position="69"/>
        <end position="88"/>
    </location>
</feature>
<protein>
    <recommendedName>
        <fullName evidence="5">DUF3106 domain-containing protein</fullName>
    </recommendedName>
</protein>
<name>A0A370DQG6_9GAMM</name>
<evidence type="ECO:0000256" key="2">
    <source>
        <dbReference type="SAM" id="SignalP"/>
    </source>
</evidence>
<evidence type="ECO:0000313" key="3">
    <source>
        <dbReference type="EMBL" id="RDH86629.1"/>
    </source>
</evidence>
<feature type="compositionally biased region" description="Low complexity" evidence="1">
    <location>
        <begin position="69"/>
        <end position="86"/>
    </location>
</feature>
<reference evidence="3 4" key="1">
    <citation type="journal article" date="2018" name="ISME J.">
        <title>Endosymbiont genomes yield clues of tubeworm success.</title>
        <authorList>
            <person name="Li Y."/>
            <person name="Liles M.R."/>
            <person name="Halanych K.M."/>
        </authorList>
    </citation>
    <scope>NUCLEOTIDE SEQUENCE [LARGE SCALE GENOMIC DNA]</scope>
    <source>
        <strain evidence="3">A1462</strain>
    </source>
</reference>
<sequence>MFRKTLITVAIATLLPVSAAVFADATVAPDAAADATAIEHEIVTDPTVAAEAASAEAVPVVAAEPVPEESVAAPAEAPAPVAAAPAGRGMMEHHRSMQSMEERMKAREKRYEALQKRALESGVLLPDHPSWMEKPEVADLRPSMEERMERMKSLRNMNPEERDAYRLERYQDMRERAAEVGLDLPEMPPWKDRPARPELNQDDEWARQQAVIDGMTPEERAACHAMHRRHMRQMGPGRGMMQPPQMPAMPGRGFAPGRMMGPGAGYGPQGNFWDPSR</sequence>
<dbReference type="AlphaFoldDB" id="A0A370DQG6"/>
<keyword evidence="2" id="KW-0732">Signal</keyword>
<gene>
    <name evidence="3" type="ORF">DIZ78_06905</name>
</gene>
<organism evidence="3 4">
    <name type="scientific">endosymbiont of Escarpia spicata</name>
    <dbReference type="NCBI Taxonomy" id="2200908"/>
    <lineage>
        <taxon>Bacteria</taxon>
        <taxon>Pseudomonadati</taxon>
        <taxon>Pseudomonadota</taxon>
        <taxon>Gammaproteobacteria</taxon>
        <taxon>sulfur-oxidizing symbionts</taxon>
    </lineage>
</organism>
<feature type="signal peptide" evidence="2">
    <location>
        <begin position="1"/>
        <end position="23"/>
    </location>
</feature>